<keyword evidence="1" id="KW-1133">Transmembrane helix</keyword>
<feature type="transmembrane region" description="Helical" evidence="1">
    <location>
        <begin position="12"/>
        <end position="30"/>
    </location>
</feature>
<dbReference type="AlphaFoldDB" id="A0A6G1X8H4"/>
<comment type="caution">
    <text evidence="2">The sequence shown here is derived from an EMBL/GenBank/DDBJ whole genome shotgun (WGS) entry which is preliminary data.</text>
</comment>
<dbReference type="OrthoDB" id="2800840at2"/>
<name>A0A6G1X8H4_9BACI</name>
<keyword evidence="1" id="KW-0472">Membrane</keyword>
<sequence>MNQDNLIKIFRVFVVVALIISLFINFNLLSRLEQIEFQVNQITTNQHNMMSEVSGQSNHIRDVMQDIKQQQSWISNIKMDLDAKKFENGQGEAAFEWQVKELEPGSEVVFHYAFGKIDEFTEIPAEEIQKGLYRASVPIEMDLKPRWEVDMRMDKQALEEQMEQYRLKYFVSVSYDEQSKSSEIQTKDIGDFGTSYYGILQVDLHKDQNNINVRFVNHHINESSFQIKEATIQKYENDTFIGEEKLELEPENNPPEERIGMYKMHQIEQYENMRLVMKVVYDNGKTFEKEIY</sequence>
<reference evidence="2 3" key="1">
    <citation type="submission" date="2019-11" db="EMBL/GenBank/DDBJ databases">
        <authorList>
            <person name="Li J."/>
        </authorList>
    </citation>
    <scope>NUCLEOTIDE SEQUENCE [LARGE SCALE GENOMIC DNA]</scope>
    <source>
        <strain evidence="2 3">J4</strain>
    </source>
</reference>
<keyword evidence="1" id="KW-0812">Transmembrane</keyword>
<organism evidence="2 3">
    <name type="scientific">Salinibacillus xinjiangensis</name>
    <dbReference type="NCBI Taxonomy" id="1229268"/>
    <lineage>
        <taxon>Bacteria</taxon>
        <taxon>Bacillati</taxon>
        <taxon>Bacillota</taxon>
        <taxon>Bacilli</taxon>
        <taxon>Bacillales</taxon>
        <taxon>Bacillaceae</taxon>
        <taxon>Salinibacillus</taxon>
    </lineage>
</organism>
<dbReference type="EMBL" id="WJNH01000007">
    <property type="protein sequence ID" value="MRG87206.1"/>
    <property type="molecule type" value="Genomic_DNA"/>
</dbReference>
<evidence type="ECO:0000313" key="3">
    <source>
        <dbReference type="Proteomes" id="UP000480185"/>
    </source>
</evidence>
<protein>
    <submittedName>
        <fullName evidence="2">Uncharacterized protein</fullName>
    </submittedName>
</protein>
<accession>A0A6G1X8H4</accession>
<evidence type="ECO:0000313" key="2">
    <source>
        <dbReference type="EMBL" id="MRG87206.1"/>
    </source>
</evidence>
<dbReference type="Proteomes" id="UP000480185">
    <property type="component" value="Unassembled WGS sequence"/>
</dbReference>
<keyword evidence="3" id="KW-1185">Reference proteome</keyword>
<proteinExistence type="predicted"/>
<gene>
    <name evidence="2" type="ORF">GH754_12900</name>
</gene>
<evidence type="ECO:0000256" key="1">
    <source>
        <dbReference type="SAM" id="Phobius"/>
    </source>
</evidence>
<dbReference type="RefSeq" id="WP_153729074.1">
    <property type="nucleotide sequence ID" value="NZ_WJNH01000007.1"/>
</dbReference>